<keyword evidence="1" id="KW-0812">Transmembrane</keyword>
<dbReference type="RefSeq" id="WP_119925036.1">
    <property type="nucleotide sequence ID" value="NZ_QZEY01000001.1"/>
</dbReference>
<feature type="transmembrane region" description="Helical" evidence="1">
    <location>
        <begin position="35"/>
        <end position="53"/>
    </location>
</feature>
<evidence type="ECO:0000259" key="2">
    <source>
        <dbReference type="Pfam" id="PF08378"/>
    </source>
</evidence>
<evidence type="ECO:0000313" key="4">
    <source>
        <dbReference type="Proteomes" id="UP000265768"/>
    </source>
</evidence>
<keyword evidence="1" id="KW-0472">Membrane</keyword>
<accession>A0A3A4AZE8</accession>
<sequence>MFGSSIYVKTNPALTGGSPQHQAEAFWLAERRKRLHWRAGLAAVALIAGSWLVSPVFGLALALAVAAGHTLYHWRRRAASRTWRRGSHGERETARILRWALPRARYRVLRSRRLPGEEETYNLVVGPGGLWVVDSKAWHPEARVAEYAGRLFVEERPATALVDKLSDTASTISHMISRELGRPVDAVLLIAVHGGSLPRGGRITAEGVTLLRPLRVPSWIKSHPVAEHSPAEVEEIARVAARLLPPAPYR</sequence>
<keyword evidence="4" id="KW-1185">Reference proteome</keyword>
<evidence type="ECO:0000256" key="1">
    <source>
        <dbReference type="SAM" id="Phobius"/>
    </source>
</evidence>
<dbReference type="InterPro" id="IPR011528">
    <property type="entry name" value="NERD"/>
</dbReference>
<dbReference type="OrthoDB" id="4246706at2"/>
<dbReference type="Proteomes" id="UP000265768">
    <property type="component" value="Unassembled WGS sequence"/>
</dbReference>
<feature type="domain" description="NERD" evidence="2">
    <location>
        <begin position="85"/>
        <end position="140"/>
    </location>
</feature>
<dbReference type="EMBL" id="QZEY01000001">
    <property type="protein sequence ID" value="RJL36062.1"/>
    <property type="molecule type" value="Genomic_DNA"/>
</dbReference>
<gene>
    <name evidence="3" type="ORF">D5H75_04710</name>
</gene>
<proteinExistence type="predicted"/>
<name>A0A3A4AZE8_9ACTN</name>
<comment type="caution">
    <text evidence="3">The sequence shown here is derived from an EMBL/GenBank/DDBJ whole genome shotgun (WGS) entry which is preliminary data.</text>
</comment>
<reference evidence="3 4" key="1">
    <citation type="submission" date="2018-09" db="EMBL/GenBank/DDBJ databases">
        <title>YIM 75507 draft genome.</title>
        <authorList>
            <person name="Tang S."/>
            <person name="Feng Y."/>
        </authorList>
    </citation>
    <scope>NUCLEOTIDE SEQUENCE [LARGE SCALE GENOMIC DNA]</scope>
    <source>
        <strain evidence="3 4">YIM 75507</strain>
    </source>
</reference>
<keyword evidence="1" id="KW-1133">Transmembrane helix</keyword>
<dbReference type="AlphaFoldDB" id="A0A3A4AZE8"/>
<protein>
    <submittedName>
        <fullName evidence="3">NERD domain-containing protein</fullName>
    </submittedName>
</protein>
<dbReference type="Pfam" id="PF08378">
    <property type="entry name" value="NERD"/>
    <property type="match status" value="1"/>
</dbReference>
<evidence type="ECO:0000313" key="3">
    <source>
        <dbReference type="EMBL" id="RJL36062.1"/>
    </source>
</evidence>
<organism evidence="3 4">
    <name type="scientific">Bailinhaonella thermotolerans</name>
    <dbReference type="NCBI Taxonomy" id="1070861"/>
    <lineage>
        <taxon>Bacteria</taxon>
        <taxon>Bacillati</taxon>
        <taxon>Actinomycetota</taxon>
        <taxon>Actinomycetes</taxon>
        <taxon>Streptosporangiales</taxon>
        <taxon>Streptosporangiaceae</taxon>
        <taxon>Bailinhaonella</taxon>
    </lineage>
</organism>